<evidence type="ECO:0000313" key="8">
    <source>
        <dbReference type="Proteomes" id="UP000671914"/>
    </source>
</evidence>
<keyword evidence="8" id="KW-1185">Reference proteome</keyword>
<evidence type="ECO:0000256" key="5">
    <source>
        <dbReference type="SAM" id="MobiDB-lite"/>
    </source>
</evidence>
<dbReference type="InterPro" id="IPR001647">
    <property type="entry name" value="HTH_TetR"/>
</dbReference>
<dbReference type="AlphaFoldDB" id="A0A975FLM4"/>
<keyword evidence="3" id="KW-0804">Transcription</keyword>
<gene>
    <name evidence="7" type="ORF">G127AT_14045</name>
</gene>
<dbReference type="InterPro" id="IPR009057">
    <property type="entry name" value="Homeodomain-like_sf"/>
</dbReference>
<evidence type="ECO:0000259" key="6">
    <source>
        <dbReference type="PROSITE" id="PS50977"/>
    </source>
</evidence>
<dbReference type="PROSITE" id="PS50977">
    <property type="entry name" value="HTH_TETR_2"/>
    <property type="match status" value="1"/>
</dbReference>
<feature type="DNA-binding region" description="H-T-H motif" evidence="4">
    <location>
        <begin position="45"/>
        <end position="64"/>
    </location>
</feature>
<reference evidence="7" key="1">
    <citation type="submission" date="2021-03" db="EMBL/GenBank/DDBJ databases">
        <title>Agromyces archimandritus sp. nov., isolated from the cockroach Archimandrita tessellata.</title>
        <authorList>
            <person name="Guzman J."/>
            <person name="Ortuzar M."/>
            <person name="Poehlein A."/>
            <person name="Daniel R."/>
            <person name="Trujillo M."/>
            <person name="Vilcinskas A."/>
        </authorList>
    </citation>
    <scope>NUCLEOTIDE SEQUENCE</scope>
    <source>
        <strain evidence="7">G127AT</strain>
    </source>
</reference>
<keyword evidence="1" id="KW-0805">Transcription regulation</keyword>
<dbReference type="Proteomes" id="UP000671914">
    <property type="component" value="Chromosome"/>
</dbReference>
<feature type="region of interest" description="Disordered" evidence="5">
    <location>
        <begin position="1"/>
        <end position="22"/>
    </location>
</feature>
<feature type="domain" description="HTH tetR-type" evidence="6">
    <location>
        <begin position="22"/>
        <end position="82"/>
    </location>
</feature>
<evidence type="ECO:0000256" key="4">
    <source>
        <dbReference type="PROSITE-ProRule" id="PRU00335"/>
    </source>
</evidence>
<dbReference type="GO" id="GO:0003700">
    <property type="term" value="F:DNA-binding transcription factor activity"/>
    <property type="evidence" value="ECO:0007669"/>
    <property type="project" value="TreeGrafter"/>
</dbReference>
<dbReference type="PANTHER" id="PTHR30055:SF234">
    <property type="entry name" value="HTH-TYPE TRANSCRIPTIONAL REGULATOR BETI"/>
    <property type="match status" value="1"/>
</dbReference>
<keyword evidence="2 4" id="KW-0238">DNA-binding</keyword>
<dbReference type="EMBL" id="CP071696">
    <property type="protein sequence ID" value="QTX04375.1"/>
    <property type="molecule type" value="Genomic_DNA"/>
</dbReference>
<dbReference type="SUPFAM" id="SSF46689">
    <property type="entry name" value="Homeodomain-like"/>
    <property type="match status" value="1"/>
</dbReference>
<dbReference type="GO" id="GO:0000976">
    <property type="term" value="F:transcription cis-regulatory region binding"/>
    <property type="evidence" value="ECO:0007669"/>
    <property type="project" value="TreeGrafter"/>
</dbReference>
<evidence type="ECO:0000256" key="3">
    <source>
        <dbReference type="ARBA" id="ARBA00023163"/>
    </source>
</evidence>
<dbReference type="Pfam" id="PF00440">
    <property type="entry name" value="TetR_N"/>
    <property type="match status" value="1"/>
</dbReference>
<name>A0A975FLM4_9MICO</name>
<evidence type="ECO:0000256" key="1">
    <source>
        <dbReference type="ARBA" id="ARBA00023015"/>
    </source>
</evidence>
<dbReference type="Gene3D" id="1.10.357.10">
    <property type="entry name" value="Tetracycline Repressor, domain 2"/>
    <property type="match status" value="1"/>
</dbReference>
<protein>
    <submittedName>
        <fullName evidence="7">TetR/AcrR family transcriptional regulator</fullName>
    </submittedName>
</protein>
<dbReference type="InterPro" id="IPR050109">
    <property type="entry name" value="HTH-type_TetR-like_transc_reg"/>
</dbReference>
<evidence type="ECO:0000256" key="2">
    <source>
        <dbReference type="ARBA" id="ARBA00023125"/>
    </source>
</evidence>
<sequence length="214" mass="22534">MMERTHHGSTEPTPSGTRLSAAERRRRLIDAGVAIAREEGGASVTLARVAARTGVTKPIAYRHFGTLPDLLAALHEAILDRYGQVVREALDAAGSRPRERLAAIARAYITHGLGEGAAYDAVTAARIVAGGPAEPDFVVPERLEQVFVDAFDLDGDRAAPLIVMFIGAGDGLVESVNAGVLSTELAIASLVDLFGRMLAEPGAPSPVSSSERER</sequence>
<accession>A0A975FLM4</accession>
<dbReference type="PANTHER" id="PTHR30055">
    <property type="entry name" value="HTH-TYPE TRANSCRIPTIONAL REGULATOR RUTR"/>
    <property type="match status" value="1"/>
</dbReference>
<evidence type="ECO:0000313" key="7">
    <source>
        <dbReference type="EMBL" id="QTX04375.1"/>
    </source>
</evidence>
<organism evidence="7 8">
    <name type="scientific">Agromyces archimandritae</name>
    <dbReference type="NCBI Taxonomy" id="2781962"/>
    <lineage>
        <taxon>Bacteria</taxon>
        <taxon>Bacillati</taxon>
        <taxon>Actinomycetota</taxon>
        <taxon>Actinomycetes</taxon>
        <taxon>Micrococcales</taxon>
        <taxon>Microbacteriaceae</taxon>
        <taxon>Agromyces</taxon>
    </lineage>
</organism>
<dbReference type="KEGG" id="aarc:G127AT_14045"/>
<proteinExistence type="predicted"/>